<dbReference type="Proteomes" id="UP000315303">
    <property type="component" value="Unassembled WGS sequence"/>
</dbReference>
<reference evidence="2 3" key="1">
    <citation type="submission" date="2019-01" db="EMBL/GenBank/DDBJ databases">
        <title>Litorilituus lipolytica sp. nov., isolated from intertidal sand of the Yellow Sea in China.</title>
        <authorList>
            <person name="Liu A."/>
        </authorList>
    </citation>
    <scope>NUCLEOTIDE SEQUENCE [LARGE SCALE GENOMIC DNA]</scope>
    <source>
        <strain evidence="2 3">RZ04</strain>
    </source>
</reference>
<dbReference type="InterPro" id="IPR010281">
    <property type="entry name" value="DUF885"/>
</dbReference>
<sequence>MHLFTQGKLKTVLTLSAIAVLTACQPADNATSTQATKATETQVVTETSAISESERLNQWFATKYEEQLQNSPMMLTFLGRKERYDQVDDMSRAEEERQLAWQKQAAQELQNTFDYNKLDDEAKISYDIWLFQYNQALEADKFSESAYVFTQMQGIQAFAAQFLINFHKVDDASDMTAYNKRIAGVSQAIAILLERAKERAEKGIRPPKFAYEGVIEQARALITGAPFTEEDNVADSALWADAKRKIASLVEAKTIDEAQAEALKAETKKMLIEHFLPTYQALVAWFEQDIVNTKENASGVGSQPNGEAYYNSRLKASTTTPLTANEIHQIGLSEVARITSEMEEIKDKVGFEGTLQEFFKFVKTDKQFFFNNDDEGRQGYISQTEKHLAHIKEQLPNFFGILPKADLVVKRVEPFREQDGGAQHYFPGTPDGSRPGVYYAHLSDMSAMPKNELEGVAYHEGSPGHHMQISIAQELESVPQFRTQARFTAYAEGWGLYAELLAKEMGGYQDDFSDFGRLVNEIWRAVRLVVDTGLHSKGWTEQQAIEYFKERTPISEEAIKSEVRRYLVWPGQATAYKVGMLKILELRAHAEKELGASFDIRGFHDTILGGGALPMAILERRVNEWIAKVKANK</sequence>
<gene>
    <name evidence="2" type="ORF">EPA86_08340</name>
</gene>
<dbReference type="PANTHER" id="PTHR33361:SF16">
    <property type="entry name" value="DUF885 DOMAIN-CONTAINING PROTEIN"/>
    <property type="match status" value="1"/>
</dbReference>
<feature type="chain" id="PRO_5021354209" evidence="1">
    <location>
        <begin position="30"/>
        <end position="633"/>
    </location>
</feature>
<feature type="signal peptide" evidence="1">
    <location>
        <begin position="1"/>
        <end position="29"/>
    </location>
</feature>
<proteinExistence type="predicted"/>
<comment type="caution">
    <text evidence="2">The sequence shown here is derived from an EMBL/GenBank/DDBJ whole genome shotgun (WGS) entry which is preliminary data.</text>
</comment>
<dbReference type="RefSeq" id="WP_140602979.1">
    <property type="nucleotide sequence ID" value="NZ_SAWY01000019.1"/>
</dbReference>
<keyword evidence="3" id="KW-1185">Reference proteome</keyword>
<dbReference type="PANTHER" id="PTHR33361">
    <property type="entry name" value="GLR0591 PROTEIN"/>
    <property type="match status" value="1"/>
</dbReference>
<keyword evidence="1" id="KW-0732">Signal</keyword>
<dbReference type="AlphaFoldDB" id="A0A502KV37"/>
<name>A0A502KV37_9GAMM</name>
<dbReference type="EMBL" id="SAWY01000019">
    <property type="protein sequence ID" value="TPH15580.1"/>
    <property type="molecule type" value="Genomic_DNA"/>
</dbReference>
<protein>
    <submittedName>
        <fullName evidence="2">DUF885 domain-containing protein</fullName>
    </submittedName>
</protein>
<dbReference type="Pfam" id="PF05960">
    <property type="entry name" value="DUF885"/>
    <property type="match status" value="1"/>
</dbReference>
<evidence type="ECO:0000313" key="2">
    <source>
        <dbReference type="EMBL" id="TPH15580.1"/>
    </source>
</evidence>
<evidence type="ECO:0000313" key="3">
    <source>
        <dbReference type="Proteomes" id="UP000315303"/>
    </source>
</evidence>
<organism evidence="2 3">
    <name type="scientific">Litorilituus lipolyticus</name>
    <dbReference type="NCBI Taxonomy" id="2491017"/>
    <lineage>
        <taxon>Bacteria</taxon>
        <taxon>Pseudomonadati</taxon>
        <taxon>Pseudomonadota</taxon>
        <taxon>Gammaproteobacteria</taxon>
        <taxon>Alteromonadales</taxon>
        <taxon>Colwelliaceae</taxon>
        <taxon>Litorilituus</taxon>
    </lineage>
</organism>
<evidence type="ECO:0000256" key="1">
    <source>
        <dbReference type="SAM" id="SignalP"/>
    </source>
</evidence>
<dbReference type="OrthoDB" id="9769898at2"/>
<accession>A0A502KV37</accession>